<organism evidence="4 5">
    <name type="scientific">Lasiodiplodia theobromae</name>
    <dbReference type="NCBI Taxonomy" id="45133"/>
    <lineage>
        <taxon>Eukaryota</taxon>
        <taxon>Fungi</taxon>
        <taxon>Dikarya</taxon>
        <taxon>Ascomycota</taxon>
        <taxon>Pezizomycotina</taxon>
        <taxon>Dothideomycetes</taxon>
        <taxon>Dothideomycetes incertae sedis</taxon>
        <taxon>Botryosphaeriales</taxon>
        <taxon>Botryosphaeriaceae</taxon>
        <taxon>Lasiodiplodia</taxon>
    </lineage>
</organism>
<name>A0A5N5CZJ5_9PEZI</name>
<evidence type="ECO:0000259" key="3">
    <source>
        <dbReference type="Pfam" id="PF23658"/>
    </source>
</evidence>
<evidence type="ECO:0000256" key="1">
    <source>
        <dbReference type="SAM" id="MobiDB-lite"/>
    </source>
</evidence>
<dbReference type="PANTHER" id="PTHR37049:SF5">
    <property type="entry name" value="TAIL SPECIFIC PROTEASE DOMAIN-CONTAINING PROTEIN"/>
    <property type="match status" value="1"/>
</dbReference>
<dbReference type="AlphaFoldDB" id="A0A5N5CZJ5"/>
<accession>A0A5N5CZJ5</accession>
<dbReference type="PANTHER" id="PTHR37049">
    <property type="entry name" value="PEPTIDASE S41 FAMILY PROTEIN"/>
    <property type="match status" value="1"/>
</dbReference>
<feature type="region of interest" description="Disordered" evidence="1">
    <location>
        <begin position="315"/>
        <end position="357"/>
    </location>
</feature>
<dbReference type="InterPro" id="IPR056186">
    <property type="entry name" value="PDZ_CPAF-rel"/>
</dbReference>
<evidence type="ECO:0000313" key="4">
    <source>
        <dbReference type="EMBL" id="KAB2570793.1"/>
    </source>
</evidence>
<dbReference type="Gene3D" id="3.90.226.10">
    <property type="entry name" value="2-enoyl-CoA Hydratase, Chain A, domain 1"/>
    <property type="match status" value="1"/>
</dbReference>
<dbReference type="InterPro" id="IPR029045">
    <property type="entry name" value="ClpP/crotonase-like_dom_sf"/>
</dbReference>
<gene>
    <name evidence="4" type="primary">ustP_3</name>
    <name evidence="4" type="ORF">DBV05_g10538</name>
</gene>
<feature type="signal peptide" evidence="2">
    <location>
        <begin position="1"/>
        <end position="19"/>
    </location>
</feature>
<dbReference type="Pfam" id="PF23658">
    <property type="entry name" value="PDZ_CPAF_rel"/>
    <property type="match status" value="1"/>
</dbReference>
<proteinExistence type="predicted"/>
<feature type="chain" id="PRO_5024846152" evidence="2">
    <location>
        <begin position="20"/>
        <end position="907"/>
    </location>
</feature>
<protein>
    <submittedName>
        <fullName evidence="4">Peptidase S41 family protein ustP</fullName>
    </submittedName>
</protein>
<dbReference type="EMBL" id="VCHE01000122">
    <property type="protein sequence ID" value="KAB2570793.1"/>
    <property type="molecule type" value="Genomic_DNA"/>
</dbReference>
<feature type="domain" description="CPAF-like PDZ" evidence="3">
    <location>
        <begin position="160"/>
        <end position="281"/>
    </location>
</feature>
<dbReference type="InterPro" id="IPR052766">
    <property type="entry name" value="S41A_metabolite_peptidase"/>
</dbReference>
<evidence type="ECO:0000313" key="5">
    <source>
        <dbReference type="Proteomes" id="UP000325902"/>
    </source>
</evidence>
<reference evidence="4 5" key="1">
    <citation type="journal article" date="2019" name="Sci. Rep.">
        <title>A multi-omics analysis of the grapevine pathogen Lasiodiplodia theobromae reveals that temperature affects the expression of virulence- and pathogenicity-related genes.</title>
        <authorList>
            <person name="Felix C."/>
            <person name="Meneses R."/>
            <person name="Goncalves M.F.M."/>
            <person name="Tilleman L."/>
            <person name="Duarte A.S."/>
            <person name="Jorrin-Novo J.V."/>
            <person name="Van de Peer Y."/>
            <person name="Deforce D."/>
            <person name="Van Nieuwerburgh F."/>
            <person name="Esteves A.C."/>
            <person name="Alves A."/>
        </authorList>
    </citation>
    <scope>NUCLEOTIDE SEQUENCE [LARGE SCALE GENOMIC DNA]</scope>
    <source>
        <strain evidence="4 5">LA-SOL3</strain>
    </source>
</reference>
<keyword evidence="5" id="KW-1185">Reference proteome</keyword>
<comment type="caution">
    <text evidence="4">The sequence shown here is derived from an EMBL/GenBank/DDBJ whole genome shotgun (WGS) entry which is preliminary data.</text>
</comment>
<dbReference type="OrthoDB" id="27214at2759"/>
<sequence length="907" mass="98502">MRSFASVAALSCLSLGALAKPTPRPAPVEIQTNEDASDAPWDICGRIVSAANEGQYIFYARDAIRCLTSVPFNAAVASRFIEYYNTTIQFQSTLAYLKNPPEGYQQPAIDVVAGLQQIQDNIDNGKYKNQYAFEAEMQALVYSMHDMHVDLNSGVLSAFSFASPYYITSASVDGKQDPQIYLWNDVWERAPGDPEPSAIATINGRDVIEVLTEFAALNSQGTLEPHADWNQLFSSPAQDIQGTLNVFSGGATFYPGDELEFRFKDGSNITTNWIAIYNNPYDTGPLTTGGDFYNYFVLRQYPQAYYDALEAAANSTSTDDSSSDDTSDDSTSDDTSSDDTTSDDTSSDDTSGNWNYDSYGAYPDNPDIVQPNLSIESGGVLTGYFFNESSTAVLSIPSFDQYDDNIGLFDETVGHFVNNATARNLTRCVIDLQQNSGGLTLLAFITFAWFFPQTTPFHGSRRRSFDLANSLGSFTTDFWSSLQPGTDDYDDWYDSLASDEWVVTDRLDADTGLNFTSWSAFYGPRHYNDDDFSLTEQYNLSSPVFADTAFNGWFLDPEQWGTAPWRPDQILLLTDGTCSSTCALFVELMTQQIGVRTLAVGGRPGAGPMQTASGSRGALEYTANDIDIDIDWVNGRMDLNDNAGNESAYGNLRPLRERDSGMWVSYAGFNLRDQIRENDTVPLQFKYEAANCRMYYTLDNVWNMTRLWLDAAAATWDDVSGGSCVANSTGYSSTSSVSTAQPPPPLNISVPTINDDFLSNTADYVISSADADGEDAGNHELTAGTAAVSSTTLQLCTSAGKCPAGLTGTCEEIQIQCPGAKTAVTRNVCMTRCSSVNRGADCSASGTGCTGLDSGRNNRLTSTSNSGSSTGSSLAKEFNRNVGRGYCKPKITPVKGSSAVKALACPK</sequence>
<dbReference type="Proteomes" id="UP000325902">
    <property type="component" value="Unassembled WGS sequence"/>
</dbReference>
<dbReference type="SUPFAM" id="SSF52096">
    <property type="entry name" value="ClpP/crotonase"/>
    <property type="match status" value="1"/>
</dbReference>
<evidence type="ECO:0000256" key="2">
    <source>
        <dbReference type="SAM" id="SignalP"/>
    </source>
</evidence>
<feature type="compositionally biased region" description="Acidic residues" evidence="1">
    <location>
        <begin position="321"/>
        <end position="347"/>
    </location>
</feature>
<keyword evidence="2" id="KW-0732">Signal</keyword>